<reference evidence="9 10" key="1">
    <citation type="submission" date="2019-09" db="EMBL/GenBank/DDBJ databases">
        <title>In-depth cultivation of the pig gut microbiome towards novel bacterial diversity and tailored functional studies.</title>
        <authorList>
            <person name="Wylensek D."/>
            <person name="Hitch T.C.A."/>
            <person name="Clavel T."/>
        </authorList>
    </citation>
    <scope>NUCLEOTIDE SEQUENCE [LARGE SCALE GENOMIC DNA]</scope>
    <source>
        <strain evidence="9 10">WCA3-693-APC-4?</strain>
    </source>
</reference>
<keyword evidence="2" id="KW-0436">Ligase</keyword>
<keyword evidence="10" id="KW-1185">Reference proteome</keyword>
<dbReference type="PROSITE" id="PS51274">
    <property type="entry name" value="GATASE_COBBQ"/>
    <property type="match status" value="1"/>
</dbReference>
<comment type="cofactor">
    <cofactor evidence="1">
        <name>Mg(2+)</name>
        <dbReference type="ChEBI" id="CHEBI:18420"/>
    </cofactor>
</comment>
<feature type="domain" description="CobQ/CobB/MinD/ParA nucleotide binding" evidence="7">
    <location>
        <begin position="4"/>
        <end position="180"/>
    </location>
</feature>
<dbReference type="Proteomes" id="UP000469523">
    <property type="component" value="Unassembled WGS sequence"/>
</dbReference>
<dbReference type="SUPFAM" id="SSF52317">
    <property type="entry name" value="Class I glutamine amidotransferase-like"/>
    <property type="match status" value="1"/>
</dbReference>
<evidence type="ECO:0000313" key="10">
    <source>
        <dbReference type="Proteomes" id="UP000469523"/>
    </source>
</evidence>
<dbReference type="Gene3D" id="3.40.50.300">
    <property type="entry name" value="P-loop containing nucleotide triphosphate hydrolases"/>
    <property type="match status" value="2"/>
</dbReference>
<dbReference type="CDD" id="cd03130">
    <property type="entry name" value="GATase1_CobB"/>
    <property type="match status" value="1"/>
</dbReference>
<dbReference type="NCBIfam" id="NF002204">
    <property type="entry name" value="PRK01077.1"/>
    <property type="match status" value="1"/>
</dbReference>
<dbReference type="Pfam" id="PF07685">
    <property type="entry name" value="GATase_3"/>
    <property type="match status" value="1"/>
</dbReference>
<dbReference type="SUPFAM" id="SSF52540">
    <property type="entry name" value="P-loop containing nucleoside triphosphate hydrolases"/>
    <property type="match status" value="1"/>
</dbReference>
<sequence length="439" mass="50096">MRTVMITAPSSNTGKTTITLGLIRAIKNRGFNISAFKTGPDFIDTKYLEQASNKKAGNLDIHLMGKDGIRNSLEMNLGDYGVVEGVMGYFDGIYNTYENSSFHISKELDIPAILVYKPEGEMFSAIPKIKGMVEFSDSRIKGIIFNKVDKNMFLLLKEKVEEYINIEVLGYLPKDTSLEIDSRYLGLKQVHENQQSEYLISKAAEALENTVNIDRILDLTNNIELEPYNYPEKRNITVALAYDKAFNFYYNENLKLLENICNIEYFSPMKDKKVPKADIIYIGGGYPELYKEELSSNVFMINDIRENAEKGIPIIAEAGGLMYLLTSIEDIPMCNIFSGNAIMTNRLQRFGYVNIELKEDTIIGKKGTTVTGNEYHRSQVDTDEQPVFHITKPMNNNRFWECGYTYKNVLGYYQHINFLGNINAFNYLLDMAENIRKEG</sequence>
<keyword evidence="5" id="KW-0460">Magnesium</keyword>
<keyword evidence="3" id="KW-0547">Nucleotide-binding</keyword>
<evidence type="ECO:0000256" key="3">
    <source>
        <dbReference type="ARBA" id="ARBA00022741"/>
    </source>
</evidence>
<evidence type="ECO:0000256" key="1">
    <source>
        <dbReference type="ARBA" id="ARBA00001946"/>
    </source>
</evidence>
<evidence type="ECO:0000256" key="6">
    <source>
        <dbReference type="ARBA" id="ARBA00022962"/>
    </source>
</evidence>
<accession>A0A6N7XY10</accession>
<protein>
    <submittedName>
        <fullName evidence="9">Cobyrinate a,c-diamide synthase</fullName>
    </submittedName>
</protein>
<comment type="caution">
    <text evidence="9">The sequence shown here is derived from an EMBL/GenBank/DDBJ whole genome shotgun (WGS) entry which is preliminary data.</text>
</comment>
<organism evidence="9 10">
    <name type="scientific">Tissierella pigra</name>
    <dbReference type="NCBI Taxonomy" id="2607614"/>
    <lineage>
        <taxon>Bacteria</taxon>
        <taxon>Bacillati</taxon>
        <taxon>Bacillota</taxon>
        <taxon>Tissierellia</taxon>
        <taxon>Tissierellales</taxon>
        <taxon>Tissierellaceae</taxon>
        <taxon>Tissierella</taxon>
    </lineage>
</organism>
<dbReference type="NCBIfam" id="TIGR00379">
    <property type="entry name" value="cobB"/>
    <property type="match status" value="1"/>
</dbReference>
<dbReference type="GO" id="GO:0042242">
    <property type="term" value="F:cobyrinic acid a,c-diamide synthase activity"/>
    <property type="evidence" value="ECO:0007669"/>
    <property type="project" value="InterPro"/>
</dbReference>
<feature type="domain" description="CobB/CobQ-like glutamine amidotransferase" evidence="8">
    <location>
        <begin position="237"/>
        <end position="420"/>
    </location>
</feature>
<keyword evidence="6" id="KW-0315">Glutamine amidotransferase</keyword>
<name>A0A6N7XY10_9FIRM</name>
<evidence type="ECO:0000259" key="7">
    <source>
        <dbReference type="Pfam" id="PF01656"/>
    </source>
</evidence>
<evidence type="ECO:0000256" key="2">
    <source>
        <dbReference type="ARBA" id="ARBA00022598"/>
    </source>
</evidence>
<dbReference type="InterPro" id="IPR004484">
    <property type="entry name" value="CbiA/CobB_synth"/>
</dbReference>
<dbReference type="InterPro" id="IPR011698">
    <property type="entry name" value="GATase_3"/>
</dbReference>
<dbReference type="Pfam" id="PF01656">
    <property type="entry name" value="CbiA"/>
    <property type="match status" value="1"/>
</dbReference>
<dbReference type="InterPro" id="IPR027417">
    <property type="entry name" value="P-loop_NTPase"/>
</dbReference>
<dbReference type="RefSeq" id="WP_154439098.1">
    <property type="nucleotide sequence ID" value="NZ_JAHLPJ010000001.1"/>
</dbReference>
<dbReference type="AlphaFoldDB" id="A0A6N7XY10"/>
<evidence type="ECO:0000313" key="9">
    <source>
        <dbReference type="EMBL" id="MSU00670.1"/>
    </source>
</evidence>
<dbReference type="PANTHER" id="PTHR43873">
    <property type="entry name" value="COBYRINATE A,C-DIAMIDE SYNTHASE"/>
    <property type="match status" value="1"/>
</dbReference>
<dbReference type="PANTHER" id="PTHR43873:SF1">
    <property type="entry name" value="COBYRINATE A,C-DIAMIDE SYNTHASE"/>
    <property type="match status" value="1"/>
</dbReference>
<dbReference type="InterPro" id="IPR002586">
    <property type="entry name" value="CobQ/CobB/MinD/ParA_Nub-bd_dom"/>
</dbReference>
<dbReference type="InterPro" id="IPR029062">
    <property type="entry name" value="Class_I_gatase-like"/>
</dbReference>
<evidence type="ECO:0000256" key="4">
    <source>
        <dbReference type="ARBA" id="ARBA00022840"/>
    </source>
</evidence>
<evidence type="ECO:0000256" key="5">
    <source>
        <dbReference type="ARBA" id="ARBA00022842"/>
    </source>
</evidence>
<keyword evidence="4" id="KW-0067">ATP-binding</keyword>
<dbReference type="EMBL" id="VUNQ01000006">
    <property type="protein sequence ID" value="MSU00670.1"/>
    <property type="molecule type" value="Genomic_DNA"/>
</dbReference>
<proteinExistence type="predicted"/>
<gene>
    <name evidence="9" type="ORF">FYJ83_04205</name>
</gene>
<dbReference type="GO" id="GO:0005524">
    <property type="term" value="F:ATP binding"/>
    <property type="evidence" value="ECO:0007669"/>
    <property type="project" value="UniProtKB-KW"/>
</dbReference>
<evidence type="ECO:0000259" key="8">
    <source>
        <dbReference type="Pfam" id="PF07685"/>
    </source>
</evidence>